<accession>A0A2U2HHW6</accession>
<proteinExistence type="predicted"/>
<sequence length="170" mass="18181">MVRTGAPFGYLILAIVFFLAFAVSCVALYRALKARPVGKVKALLSSVPIVFIALVVLANAGADELEWNPALPGEQALLGSWNDGVSELALRKNGRYACAGNACGALAGAGKWQRFGDFEVDFVPVAGAPVRWRITEHAGRYEFVAGAEGDPDAWQTEVTFGKEALVTRPR</sequence>
<comment type="caution">
    <text evidence="2">The sequence shown here is derived from an EMBL/GenBank/DDBJ whole genome shotgun (WGS) entry which is preliminary data.</text>
</comment>
<evidence type="ECO:0000256" key="1">
    <source>
        <dbReference type="SAM" id="Phobius"/>
    </source>
</evidence>
<feature type="transmembrane region" description="Helical" evidence="1">
    <location>
        <begin position="6"/>
        <end position="30"/>
    </location>
</feature>
<keyword evidence="1" id="KW-0472">Membrane</keyword>
<evidence type="ECO:0000313" key="3">
    <source>
        <dbReference type="Proteomes" id="UP000241421"/>
    </source>
</evidence>
<dbReference type="Proteomes" id="UP000241421">
    <property type="component" value="Unassembled WGS sequence"/>
</dbReference>
<keyword evidence="1" id="KW-1133">Transmembrane helix</keyword>
<dbReference type="AlphaFoldDB" id="A0A2U2HHW6"/>
<dbReference type="EMBL" id="PXWF02000251">
    <property type="protein sequence ID" value="PWF45498.1"/>
    <property type="molecule type" value="Genomic_DNA"/>
</dbReference>
<gene>
    <name evidence="2" type="ORF">C7C56_017275</name>
</gene>
<name>A0A2U2HHW6_9BURK</name>
<evidence type="ECO:0000313" key="2">
    <source>
        <dbReference type="EMBL" id="PWF45498.1"/>
    </source>
</evidence>
<reference evidence="2 3" key="1">
    <citation type="submission" date="2018-04" db="EMBL/GenBank/DDBJ databases">
        <title>Massilia violaceinigra sp. nov., a novel purple-pigmented bacterium isolated from Tianshan glacier, Xinjiang, China.</title>
        <authorList>
            <person name="Wang H."/>
        </authorList>
    </citation>
    <scope>NUCLEOTIDE SEQUENCE [LARGE SCALE GENOMIC DNA]</scope>
    <source>
        <strain evidence="2 3">B448-2</strain>
    </source>
</reference>
<keyword evidence="3" id="KW-1185">Reference proteome</keyword>
<organism evidence="2 3">
    <name type="scientific">Massilia glaciei</name>
    <dbReference type="NCBI Taxonomy" id="1524097"/>
    <lineage>
        <taxon>Bacteria</taxon>
        <taxon>Pseudomonadati</taxon>
        <taxon>Pseudomonadota</taxon>
        <taxon>Betaproteobacteria</taxon>
        <taxon>Burkholderiales</taxon>
        <taxon>Oxalobacteraceae</taxon>
        <taxon>Telluria group</taxon>
        <taxon>Massilia</taxon>
    </lineage>
</organism>
<keyword evidence="1" id="KW-0812">Transmembrane</keyword>
<dbReference type="PROSITE" id="PS51257">
    <property type="entry name" value="PROKAR_LIPOPROTEIN"/>
    <property type="match status" value="1"/>
</dbReference>
<protein>
    <submittedName>
        <fullName evidence="2">Uncharacterized protein</fullName>
    </submittedName>
</protein>
<feature type="transmembrane region" description="Helical" evidence="1">
    <location>
        <begin position="42"/>
        <end position="62"/>
    </location>
</feature>